<evidence type="ECO:0000313" key="4">
    <source>
        <dbReference type="EMBL" id="MFD0749359.1"/>
    </source>
</evidence>
<dbReference type="PIRSF" id="PIRSF036893">
    <property type="entry name" value="Lipocalin_ApoD"/>
    <property type="match status" value="1"/>
</dbReference>
<keyword evidence="5" id="KW-1185">Reference proteome</keyword>
<sequence>MKYKREILATTAIIGLAGAAALALRNNDEPLQTVQFVELEKYLGKWYEIAAFPQRFERGCSNTFAEYSLNADGSIAVKNSCIKEGKLSVADGEARVVDKKTNAKLTVQFQWPFKGKYWIIGLAHDYSYAVVGHPNRKYLWILNRKPQMDSQTYNHLLAMAASKGFDVRKLVKTVQN</sequence>
<dbReference type="CDD" id="cd19438">
    <property type="entry name" value="lipocalin_Blc-like"/>
    <property type="match status" value="1"/>
</dbReference>
<evidence type="ECO:0000313" key="5">
    <source>
        <dbReference type="Proteomes" id="UP001596958"/>
    </source>
</evidence>
<dbReference type="SUPFAM" id="SSF50814">
    <property type="entry name" value="Lipocalins"/>
    <property type="match status" value="1"/>
</dbReference>
<dbReference type="RefSeq" id="WP_377097653.1">
    <property type="nucleotide sequence ID" value="NZ_JBHTHU010000002.1"/>
</dbReference>
<protein>
    <submittedName>
        <fullName evidence="4">Lipocalin family protein</fullName>
    </submittedName>
</protein>
<dbReference type="Gene3D" id="2.40.128.20">
    <property type="match status" value="1"/>
</dbReference>
<dbReference type="InterPro" id="IPR002446">
    <property type="entry name" value="Lipocalin_bac"/>
</dbReference>
<dbReference type="PANTHER" id="PTHR10612:SF34">
    <property type="entry name" value="APOLIPOPROTEIN D"/>
    <property type="match status" value="1"/>
</dbReference>
<evidence type="ECO:0000256" key="1">
    <source>
        <dbReference type="ARBA" id="ARBA00006889"/>
    </source>
</evidence>
<dbReference type="InterPro" id="IPR047202">
    <property type="entry name" value="Lipocalin_Blc-like_dom"/>
</dbReference>
<feature type="domain" description="Lipocalin/cytosolic fatty-acid binding" evidence="3">
    <location>
        <begin position="37"/>
        <end position="175"/>
    </location>
</feature>
<comment type="similarity">
    <text evidence="1 2">Belongs to the calycin superfamily. Lipocalin family.</text>
</comment>
<accession>A0ABW2YSY9</accession>
<reference evidence="5" key="1">
    <citation type="journal article" date="2019" name="Int. J. Syst. Evol. Microbiol.">
        <title>The Global Catalogue of Microorganisms (GCM) 10K type strain sequencing project: providing services to taxonomists for standard genome sequencing and annotation.</title>
        <authorList>
            <consortium name="The Broad Institute Genomics Platform"/>
            <consortium name="The Broad Institute Genome Sequencing Center for Infectious Disease"/>
            <person name="Wu L."/>
            <person name="Ma J."/>
        </authorList>
    </citation>
    <scope>NUCLEOTIDE SEQUENCE [LARGE SCALE GENOMIC DNA]</scope>
    <source>
        <strain evidence="5">CCUG 63418</strain>
    </source>
</reference>
<dbReference type="PRINTS" id="PR01171">
    <property type="entry name" value="BCTLIPOCALIN"/>
</dbReference>
<dbReference type="InterPro" id="IPR012674">
    <property type="entry name" value="Calycin"/>
</dbReference>
<name>A0ABW2YSY9_9SPHI</name>
<proteinExistence type="inferred from homology"/>
<dbReference type="Pfam" id="PF08212">
    <property type="entry name" value="Lipocalin_2"/>
    <property type="match status" value="1"/>
</dbReference>
<gene>
    <name evidence="4" type="ORF">ACFQZS_04340</name>
</gene>
<dbReference type="PANTHER" id="PTHR10612">
    <property type="entry name" value="APOLIPOPROTEIN D"/>
    <property type="match status" value="1"/>
</dbReference>
<dbReference type="InterPro" id="IPR022272">
    <property type="entry name" value="Lipocalin_CS"/>
</dbReference>
<dbReference type="Proteomes" id="UP001596958">
    <property type="component" value="Unassembled WGS sequence"/>
</dbReference>
<dbReference type="InterPro" id="IPR000566">
    <property type="entry name" value="Lipocln_cytosolic_FA-bd_dom"/>
</dbReference>
<dbReference type="EMBL" id="JBHTHU010000002">
    <property type="protein sequence ID" value="MFD0749359.1"/>
    <property type="molecule type" value="Genomic_DNA"/>
</dbReference>
<evidence type="ECO:0000256" key="2">
    <source>
        <dbReference type="PIRNR" id="PIRNR036893"/>
    </source>
</evidence>
<dbReference type="PROSITE" id="PS00213">
    <property type="entry name" value="LIPOCALIN"/>
    <property type="match status" value="1"/>
</dbReference>
<organism evidence="4 5">
    <name type="scientific">Mucilaginibacter calamicampi</name>
    <dbReference type="NCBI Taxonomy" id="1302352"/>
    <lineage>
        <taxon>Bacteria</taxon>
        <taxon>Pseudomonadati</taxon>
        <taxon>Bacteroidota</taxon>
        <taxon>Sphingobacteriia</taxon>
        <taxon>Sphingobacteriales</taxon>
        <taxon>Sphingobacteriaceae</taxon>
        <taxon>Mucilaginibacter</taxon>
    </lineage>
</organism>
<comment type="caution">
    <text evidence="4">The sequence shown here is derived from an EMBL/GenBank/DDBJ whole genome shotgun (WGS) entry which is preliminary data.</text>
</comment>
<dbReference type="InterPro" id="IPR022271">
    <property type="entry name" value="Lipocalin_ApoD"/>
</dbReference>
<evidence type="ECO:0000259" key="3">
    <source>
        <dbReference type="Pfam" id="PF08212"/>
    </source>
</evidence>